<organism evidence="3">
    <name type="scientific">Streptococcus salivarius</name>
    <dbReference type="NCBI Taxonomy" id="1304"/>
    <lineage>
        <taxon>Bacteria</taxon>
        <taxon>Bacillati</taxon>
        <taxon>Bacillota</taxon>
        <taxon>Bacilli</taxon>
        <taxon>Lactobacillales</taxon>
        <taxon>Streptococcaceae</taxon>
        <taxon>Streptococcus</taxon>
    </lineage>
</organism>
<dbReference type="InterPro" id="IPR052345">
    <property type="entry name" value="Rad_response_metalloprotease"/>
</dbReference>
<evidence type="ECO:0000313" key="4">
    <source>
        <dbReference type="Proteomes" id="UP000248776"/>
    </source>
</evidence>
<dbReference type="GO" id="GO:0006508">
    <property type="term" value="P:proteolysis"/>
    <property type="evidence" value="ECO:0007669"/>
    <property type="project" value="UniProtKB-KW"/>
</dbReference>
<reference evidence="2 4" key="3">
    <citation type="submission" date="2017-08" db="EMBL/GenBank/DDBJ databases">
        <title>Streptococcus salivarius strain HS0302 Genome.</title>
        <authorList>
            <person name="Smith J."/>
            <person name="Deng P."/>
            <person name="Geng M."/>
        </authorList>
    </citation>
    <scope>NUCLEOTIDE SEQUENCE [LARGE SCALE GENOMIC DNA]</scope>
    <source>
        <strain evidence="2 4">HS0302</strain>
    </source>
</reference>
<dbReference type="AlphaFoldDB" id="A0A1R3T4K9"/>
<keyword evidence="3" id="KW-0645">Protease</keyword>
<dbReference type="Proteomes" id="UP000248776">
    <property type="component" value="Unassembled WGS sequence"/>
</dbReference>
<dbReference type="EMBL" id="NSIW01000002">
    <property type="protein sequence ID" value="PZD57332.1"/>
    <property type="molecule type" value="Genomic_DNA"/>
</dbReference>
<dbReference type="PANTHER" id="PTHR43236:SF2">
    <property type="entry name" value="BLL0069 PROTEIN"/>
    <property type="match status" value="1"/>
</dbReference>
<keyword evidence="3" id="KW-0378">Hydrolase</keyword>
<dbReference type="GO" id="GO:0008233">
    <property type="term" value="F:peptidase activity"/>
    <property type="evidence" value="ECO:0007669"/>
    <property type="project" value="UniProtKB-KW"/>
</dbReference>
<name>A0A1R3T4K9_STRSL</name>
<protein>
    <submittedName>
        <fullName evidence="3">Putative ImmA protease</fullName>
    </submittedName>
</protein>
<proteinExistence type="predicted"/>
<dbReference type="RefSeq" id="WP_110980810.1">
    <property type="nucleotide sequence ID" value="NZ_JAAJBE010000005.1"/>
</dbReference>
<evidence type="ECO:0000313" key="2">
    <source>
        <dbReference type="EMBL" id="PZD57332.1"/>
    </source>
</evidence>
<dbReference type="EMBL" id="LT622826">
    <property type="protein sequence ID" value="SCW20647.1"/>
    <property type="molecule type" value="Genomic_DNA"/>
</dbReference>
<reference evidence="3" key="1">
    <citation type="submission" date="2016-08" db="EMBL/GenBank/DDBJ databases">
        <authorList>
            <person name="Seilhamer J.J."/>
        </authorList>
    </citation>
    <scope>NUCLEOTIDE SEQUENCE</scope>
    <source>
        <strain evidence="3">B57</strain>
    </source>
</reference>
<gene>
    <name evidence="3" type="primary">ORFQ</name>
    <name evidence="2" type="ORF">CKU37_00995</name>
</gene>
<accession>A0A1R3T4K9</accession>
<evidence type="ECO:0000313" key="3">
    <source>
        <dbReference type="EMBL" id="SCW20647.1"/>
    </source>
</evidence>
<dbReference type="Gene3D" id="1.10.10.2910">
    <property type="match status" value="1"/>
</dbReference>
<dbReference type="PANTHER" id="PTHR43236">
    <property type="entry name" value="ANTITOXIN HIGA1"/>
    <property type="match status" value="1"/>
</dbReference>
<reference evidence="3" key="2">
    <citation type="submission" date="2017-02" db="EMBL/GenBank/DDBJ databases">
        <title>Diversity of integrative and conjugative elements of Streptococcus salivarius and their intra- and interspecies transfer.</title>
        <authorList>
            <person name="Dahmane N."/>
            <person name="Libante V."/>
            <person name="Charron-Bourgoin F."/>
            <person name="Guedon E."/>
            <person name="Guedon G."/>
            <person name="Leblond-Bourget N."/>
            <person name="Payot S."/>
        </authorList>
    </citation>
    <scope>NUCLEOTIDE SEQUENCE</scope>
    <source>
        <strain evidence="3">B57</strain>
    </source>
</reference>
<dbReference type="Pfam" id="PF06114">
    <property type="entry name" value="Peptidase_M78"/>
    <property type="match status" value="1"/>
</dbReference>
<evidence type="ECO:0000259" key="1">
    <source>
        <dbReference type="Pfam" id="PF06114"/>
    </source>
</evidence>
<sequence length="286" mass="33801">MDELYTRVSSATKQVLYQHMKDNVTSLVNYSFNYFFKYCIQENQIQVISHHFSNHKIEGLTVADELGISFSYERDNPKVKQNFTLCHELGHFILKHSGSYFAESVDNQEDILEREANIFSAVVLMPDIVLLSKIYYNYETFQRVQNSLVVSKQALFFRLLDFLREYYHDKDSEIKQAVETYIEGNNASIFRLFHDIREQIIEEFHQFQPSLINQVNQRVRKVGFVTSQEYPDLLNQDNWPAIKASSINLKTWLVYNKGKSIAYVWDKERFSDEEARNKAKLQLLLM</sequence>
<dbReference type="InterPro" id="IPR010359">
    <property type="entry name" value="IrrE_HExxH"/>
</dbReference>
<feature type="domain" description="IrrE N-terminal-like" evidence="1">
    <location>
        <begin position="72"/>
        <end position="159"/>
    </location>
</feature>